<dbReference type="InterPro" id="IPR016098">
    <property type="entry name" value="CAP/MinC_C"/>
</dbReference>
<evidence type="ECO:0000256" key="2">
    <source>
        <dbReference type="ARBA" id="ARBA00023210"/>
    </source>
</evidence>
<comment type="function">
    <text evidence="5">Cell division inhibitor that blocks the formation of polar Z ring septums. Rapidly oscillates between the poles of the cell to destabilize FtsZ filaments that have formed before they mature into polar Z rings. Prevents FtsZ polymerization.</text>
</comment>
<evidence type="ECO:0000256" key="5">
    <source>
        <dbReference type="HAMAP-Rule" id="MF_00267"/>
    </source>
</evidence>
<dbReference type="NCBIfam" id="TIGR01222">
    <property type="entry name" value="minC"/>
    <property type="match status" value="1"/>
</dbReference>
<keyword evidence="9" id="KW-1185">Reference proteome</keyword>
<dbReference type="HAMAP" id="MF_00267">
    <property type="entry name" value="MinC"/>
    <property type="match status" value="1"/>
</dbReference>
<dbReference type="RefSeq" id="WP_277866276.1">
    <property type="nucleotide sequence ID" value="NZ_JAKKUT010000002.1"/>
</dbReference>
<comment type="similarity">
    <text evidence="5">Belongs to the MinC family.</text>
</comment>
<gene>
    <name evidence="5 8" type="primary">minC</name>
    <name evidence="8" type="ORF">L3556_05375</name>
</gene>
<keyword evidence="2 5" id="KW-0717">Septation</keyword>
<reference evidence="8" key="2">
    <citation type="submission" date="2022-01" db="EMBL/GenBank/DDBJ databases">
        <authorList>
            <person name="Zivanovic Y."/>
            <person name="Moreira D."/>
            <person name="Lopez-Garcia P."/>
        </authorList>
    </citation>
    <scope>NUCLEOTIDE SEQUENCE</scope>
    <source>
        <strain evidence="8">G9</strain>
    </source>
</reference>
<evidence type="ECO:0000313" key="8">
    <source>
        <dbReference type="EMBL" id="MDG2990365.1"/>
    </source>
</evidence>
<evidence type="ECO:0000313" key="9">
    <source>
        <dbReference type="Proteomes" id="UP001154265"/>
    </source>
</evidence>
<keyword evidence="1 5" id="KW-0132">Cell division</keyword>
<keyword evidence="3 5" id="KW-0131">Cell cycle</keyword>
<dbReference type="PANTHER" id="PTHR34108:SF1">
    <property type="entry name" value="SEPTUM SITE-DETERMINING PROTEIN MINC"/>
    <property type="match status" value="1"/>
</dbReference>
<evidence type="ECO:0000256" key="3">
    <source>
        <dbReference type="ARBA" id="ARBA00023306"/>
    </source>
</evidence>
<dbReference type="InterPro" id="IPR005526">
    <property type="entry name" value="Septum_form_inhib_MinC_C"/>
</dbReference>
<dbReference type="InterPro" id="IPR013033">
    <property type="entry name" value="MinC"/>
</dbReference>
<dbReference type="SUPFAM" id="SSF63848">
    <property type="entry name" value="Cell-division inhibitor MinC, C-terminal domain"/>
    <property type="match status" value="1"/>
</dbReference>
<dbReference type="Pfam" id="PF03775">
    <property type="entry name" value="MinC_C"/>
    <property type="match status" value="1"/>
</dbReference>
<dbReference type="InterPro" id="IPR036145">
    <property type="entry name" value="MinC_C_sf"/>
</dbReference>
<name>A0ABT6EYZ9_9SYNE</name>
<dbReference type="Gene3D" id="2.160.20.70">
    <property type="match status" value="1"/>
</dbReference>
<dbReference type="Proteomes" id="UP001154265">
    <property type="component" value="Unassembled WGS sequence"/>
</dbReference>
<feature type="compositionally biased region" description="Low complexity" evidence="6">
    <location>
        <begin position="1"/>
        <end position="20"/>
    </location>
</feature>
<evidence type="ECO:0000256" key="6">
    <source>
        <dbReference type="SAM" id="MobiDB-lite"/>
    </source>
</evidence>
<evidence type="ECO:0000259" key="7">
    <source>
        <dbReference type="Pfam" id="PF03775"/>
    </source>
</evidence>
<comment type="subunit">
    <text evidence="4 5">Interacts with MinD and FtsZ.</text>
</comment>
<reference evidence="8" key="1">
    <citation type="journal article" date="2022" name="Genome Biol. Evol.">
        <title>A New Gene Family Diagnostic for Intracellular Biomineralization of Amorphous Ca Carbonates by Cyanobacteria.</title>
        <authorList>
            <person name="Benzerara K."/>
            <person name="Duprat E."/>
            <person name="Bitard-Feildel T."/>
            <person name="Caumes G."/>
            <person name="Cassier-Chauvat C."/>
            <person name="Chauvat F."/>
            <person name="Dezi M."/>
            <person name="Diop S.I."/>
            <person name="Gaschignard G."/>
            <person name="Gorgen S."/>
            <person name="Gugger M."/>
            <person name="Lopez-Garcia P."/>
            <person name="Millet M."/>
            <person name="Skouri-Panet F."/>
            <person name="Moreira D."/>
            <person name="Callebaut I."/>
        </authorList>
    </citation>
    <scope>NUCLEOTIDE SEQUENCE</scope>
    <source>
        <strain evidence="8">G9</strain>
    </source>
</reference>
<dbReference type="PANTHER" id="PTHR34108">
    <property type="entry name" value="SEPTUM SITE-DETERMINING PROTEIN MINC"/>
    <property type="match status" value="1"/>
</dbReference>
<evidence type="ECO:0000256" key="4">
    <source>
        <dbReference type="ARBA" id="ARBA00046874"/>
    </source>
</evidence>
<feature type="region of interest" description="Disordered" evidence="6">
    <location>
        <begin position="1"/>
        <end position="34"/>
    </location>
</feature>
<dbReference type="EMBL" id="JAKKUT010000002">
    <property type="protein sequence ID" value="MDG2990365.1"/>
    <property type="molecule type" value="Genomic_DNA"/>
</dbReference>
<comment type="caution">
    <text evidence="8">The sequence shown here is derived from an EMBL/GenBank/DDBJ whole genome shotgun (WGS) entry which is preliminary data.</text>
</comment>
<organism evidence="8 9">
    <name type="scientific">Candidatus Synechococcus calcipolaris G9</name>
    <dbReference type="NCBI Taxonomy" id="1497997"/>
    <lineage>
        <taxon>Bacteria</taxon>
        <taxon>Bacillati</taxon>
        <taxon>Cyanobacteriota</taxon>
        <taxon>Cyanophyceae</taxon>
        <taxon>Synechococcales</taxon>
        <taxon>Synechococcaceae</taxon>
        <taxon>Synechococcus</taxon>
    </lineage>
</organism>
<evidence type="ECO:0000256" key="1">
    <source>
        <dbReference type="ARBA" id="ARBA00022618"/>
    </source>
</evidence>
<accession>A0ABT6EYZ9</accession>
<feature type="domain" description="Septum formation inhibitor MinC C-terminal" evidence="7">
    <location>
        <begin position="158"/>
        <end position="254"/>
    </location>
</feature>
<protein>
    <recommendedName>
        <fullName evidence="5">Probable septum site-determining protein MinC</fullName>
    </recommendedName>
</protein>
<sequence>MTDGAEAGSSPAPSPLESSLVDQASGGDGESPLAESGETLEVVLAGDRLKISLPLTPDWSELWPQLHLRLHGQERLWQDPIPVDIYGGDRPLDLEQLTLLTGVFSALAMELTQVHTQHRETAIAAASLGYDVIQSTPKGKRETQEKIDDSLPDPPLYLETTLRSGTELRHHGSVVIVGDVNPGSTIIADGNILVWGRLRGIAHAGFKGNLSACIMTLNMAATQLRIAHLVARTPEPPSQAYPEVAYVLNDSIQIAPAWPRQRSRVSKLSNQAPNQ</sequence>
<proteinExistence type="inferred from homology"/>